<name>S5DPI5_9ACTN</name>
<feature type="transmembrane region" description="Helical" evidence="5">
    <location>
        <begin position="168"/>
        <end position="188"/>
    </location>
</feature>
<feature type="domain" description="Major facilitator superfamily (MFS) profile" evidence="6">
    <location>
        <begin position="214"/>
        <end position="392"/>
    </location>
</feature>
<dbReference type="GO" id="GO:0022857">
    <property type="term" value="F:transmembrane transporter activity"/>
    <property type="evidence" value="ECO:0007669"/>
    <property type="project" value="InterPro"/>
</dbReference>
<dbReference type="Gene3D" id="1.20.1250.20">
    <property type="entry name" value="MFS general substrate transporter like domains"/>
    <property type="match status" value="2"/>
</dbReference>
<feature type="transmembrane region" description="Helical" evidence="5">
    <location>
        <begin position="71"/>
        <end position="91"/>
    </location>
</feature>
<reference evidence="7" key="1">
    <citation type="journal article" date="2013" name="Sci. Rep.">
        <title>Metagenomics uncovers a new group of low GC and ultra-small marine Actinobacteria.</title>
        <authorList>
            <person name="Ghai R."/>
            <person name="Mizuno C.M."/>
            <person name="Picazo A."/>
            <person name="Camacho A."/>
            <person name="Rodriguez-Valera F."/>
        </authorList>
    </citation>
    <scope>NUCLEOTIDE SEQUENCE</scope>
</reference>
<evidence type="ECO:0000313" key="7">
    <source>
        <dbReference type="EMBL" id="AGQ18745.1"/>
    </source>
</evidence>
<dbReference type="AlphaFoldDB" id="S5DPI5"/>
<accession>S5DPI5</accession>
<dbReference type="EMBL" id="KC811111">
    <property type="protein sequence ID" value="AGQ18745.1"/>
    <property type="molecule type" value="Genomic_DNA"/>
</dbReference>
<feature type="transmembrane region" description="Helical" evidence="5">
    <location>
        <begin position="303"/>
        <end position="322"/>
    </location>
</feature>
<proteinExistence type="predicted"/>
<dbReference type="InterPro" id="IPR011701">
    <property type="entry name" value="MFS"/>
</dbReference>
<dbReference type="InterPro" id="IPR036259">
    <property type="entry name" value="MFS_trans_sf"/>
</dbReference>
<dbReference type="PANTHER" id="PTHR23534:SF1">
    <property type="entry name" value="MAJOR FACILITATOR SUPERFAMILY PROTEIN"/>
    <property type="match status" value="1"/>
</dbReference>
<feature type="transmembrane region" description="Helical" evidence="5">
    <location>
        <begin position="367"/>
        <end position="383"/>
    </location>
</feature>
<protein>
    <submittedName>
        <fullName evidence="7">MedDCM-OCT-S25-C27-cds16</fullName>
    </submittedName>
</protein>
<evidence type="ECO:0000256" key="1">
    <source>
        <dbReference type="ARBA" id="ARBA00004651"/>
    </source>
</evidence>
<evidence type="ECO:0000259" key="6">
    <source>
        <dbReference type="PROSITE" id="PS50850"/>
    </source>
</evidence>
<keyword evidence="3 5" id="KW-1133">Transmembrane helix</keyword>
<dbReference type="Pfam" id="PF07690">
    <property type="entry name" value="MFS_1"/>
    <property type="match status" value="1"/>
</dbReference>
<feature type="transmembrane region" description="Helical" evidence="5">
    <location>
        <begin position="97"/>
        <end position="117"/>
    </location>
</feature>
<sequence length="392" mass="42664">MISDIKKIMGLLLSVGFSSIGFIAAITVTVLAAREVSSNSLFLGFPNAVGVGGAFLGTQMFYKISKKYSRLAALSLTFFVGALGSVVLFYSLIIDSFILLMCGALVLGFGQSATLQSRYAASFVASKKFKATALSLAVWFSVFGSVFGPRLVSLYSDYFNNLFNSELIVGYIVAVVGMLFASASVLTFTSSNSTLRQPAEIEDAIEKVGETKKDGNILTLLLVLNHFTMVVIMSATPLHVQDIGETVQLVGVIISYHTLGMFLLSPVLGSYVDKYGYKNFTYIGTGILFVSCLTIFINSEPLFLKIGLYLLGLGWNFNYVAISSAISKFSIKYKTPLNIKSDSFVFLGSFMAHTTLGMSYLLIGYRGLVIVGMFVSLYLFINLKKLKKLNID</sequence>
<dbReference type="InterPro" id="IPR020846">
    <property type="entry name" value="MFS_dom"/>
</dbReference>
<keyword evidence="4 5" id="KW-0472">Membrane</keyword>
<evidence type="ECO:0000256" key="2">
    <source>
        <dbReference type="ARBA" id="ARBA00022692"/>
    </source>
</evidence>
<feature type="transmembrane region" description="Helical" evidence="5">
    <location>
        <begin position="12"/>
        <end position="33"/>
    </location>
</feature>
<organism evidence="7">
    <name type="scientific">Candidatus Actinomarina minuta</name>
    <dbReference type="NCBI Taxonomy" id="1389454"/>
    <lineage>
        <taxon>Bacteria</taxon>
        <taxon>Bacillati</taxon>
        <taxon>Actinomycetota</taxon>
        <taxon>Actinomycetes</taxon>
        <taxon>Candidatus Actinomarinidae</taxon>
        <taxon>Candidatus Actinomarinales</taxon>
        <taxon>Candidatus Actinomarineae</taxon>
        <taxon>Candidatus Actinomarinaceae</taxon>
        <taxon>Candidatus Actinomarina</taxon>
    </lineage>
</organism>
<feature type="transmembrane region" description="Helical" evidence="5">
    <location>
        <begin position="217"/>
        <end position="235"/>
    </location>
</feature>
<feature type="transmembrane region" description="Helical" evidence="5">
    <location>
        <begin position="247"/>
        <end position="268"/>
    </location>
</feature>
<comment type="subcellular location">
    <subcellularLocation>
        <location evidence="1">Cell membrane</location>
        <topology evidence="1">Multi-pass membrane protein</topology>
    </subcellularLocation>
</comment>
<dbReference type="SUPFAM" id="SSF103473">
    <property type="entry name" value="MFS general substrate transporter"/>
    <property type="match status" value="2"/>
</dbReference>
<feature type="transmembrane region" description="Helical" evidence="5">
    <location>
        <begin position="129"/>
        <end position="148"/>
    </location>
</feature>
<dbReference type="PANTHER" id="PTHR23534">
    <property type="entry name" value="MFS PERMEASE"/>
    <property type="match status" value="1"/>
</dbReference>
<keyword evidence="2 5" id="KW-0812">Transmembrane</keyword>
<dbReference type="GO" id="GO:0005886">
    <property type="term" value="C:plasma membrane"/>
    <property type="evidence" value="ECO:0007669"/>
    <property type="project" value="UniProtKB-SubCell"/>
</dbReference>
<evidence type="ECO:0000256" key="5">
    <source>
        <dbReference type="SAM" id="Phobius"/>
    </source>
</evidence>
<evidence type="ECO:0000256" key="4">
    <source>
        <dbReference type="ARBA" id="ARBA00023136"/>
    </source>
</evidence>
<feature type="transmembrane region" description="Helical" evidence="5">
    <location>
        <begin position="45"/>
        <end position="64"/>
    </location>
</feature>
<evidence type="ECO:0000256" key="3">
    <source>
        <dbReference type="ARBA" id="ARBA00022989"/>
    </source>
</evidence>
<dbReference type="PROSITE" id="PS50850">
    <property type="entry name" value="MFS"/>
    <property type="match status" value="1"/>
</dbReference>
<feature type="transmembrane region" description="Helical" evidence="5">
    <location>
        <begin position="280"/>
        <end position="297"/>
    </location>
</feature>